<accession>A0A1G2IDZ3</accession>
<evidence type="ECO:0000313" key="2">
    <source>
        <dbReference type="Proteomes" id="UP000176774"/>
    </source>
</evidence>
<gene>
    <name evidence="1" type="ORF">A2908_00040</name>
</gene>
<organism evidence="1 2">
    <name type="scientific">Candidatus Staskawiczbacteria bacterium RIFCSPLOWO2_01_FULL_38_12b</name>
    <dbReference type="NCBI Taxonomy" id="1802214"/>
    <lineage>
        <taxon>Bacteria</taxon>
        <taxon>Candidatus Staskawicziibacteriota</taxon>
    </lineage>
</organism>
<evidence type="ECO:0000313" key="1">
    <source>
        <dbReference type="EMBL" id="OGZ72956.1"/>
    </source>
</evidence>
<protein>
    <submittedName>
        <fullName evidence="1">Uncharacterized protein</fullName>
    </submittedName>
</protein>
<dbReference type="STRING" id="1802214.A2908_00040"/>
<dbReference type="Proteomes" id="UP000176774">
    <property type="component" value="Unassembled WGS sequence"/>
</dbReference>
<reference evidence="1 2" key="1">
    <citation type="journal article" date="2016" name="Nat. Commun.">
        <title>Thousands of microbial genomes shed light on interconnected biogeochemical processes in an aquifer system.</title>
        <authorList>
            <person name="Anantharaman K."/>
            <person name="Brown C.T."/>
            <person name="Hug L.A."/>
            <person name="Sharon I."/>
            <person name="Castelle C.J."/>
            <person name="Probst A.J."/>
            <person name="Thomas B.C."/>
            <person name="Singh A."/>
            <person name="Wilkins M.J."/>
            <person name="Karaoz U."/>
            <person name="Brodie E.L."/>
            <person name="Williams K.H."/>
            <person name="Hubbard S.S."/>
            <person name="Banfield J.F."/>
        </authorList>
    </citation>
    <scope>NUCLEOTIDE SEQUENCE [LARGE SCALE GENOMIC DNA]</scope>
</reference>
<name>A0A1G2IDZ3_9BACT</name>
<proteinExistence type="predicted"/>
<sequence>MTIEEKNYRKLVEKAELAFLEKRYLEAFLIQSCLIEGVIKSFAYLFLKPIFESHPDLKQKSNSFELARLIDELFMAGKINNKLYENLNKYRKKRNQVIHQILKFKDEKVFEKELKEAYRLGRDMKGFIVEEMVEGKKGKTTSELSAKFEQDSKIYIAEQDKALKPFFRKINRDLNKIFKKKLENNK</sequence>
<dbReference type="AlphaFoldDB" id="A0A1G2IDZ3"/>
<dbReference type="EMBL" id="MHPA01000018">
    <property type="protein sequence ID" value="OGZ72956.1"/>
    <property type="molecule type" value="Genomic_DNA"/>
</dbReference>
<comment type="caution">
    <text evidence="1">The sequence shown here is derived from an EMBL/GenBank/DDBJ whole genome shotgun (WGS) entry which is preliminary data.</text>
</comment>